<accession>A0ABR2YWR5</accession>
<evidence type="ECO:0000256" key="4">
    <source>
        <dbReference type="PROSITE-ProRule" id="PRU00453"/>
    </source>
</evidence>
<sequence length="177" mass="19219">MLNSDPGRRSVRARKFSKGISTVSLAERENARNARLDALEDDGATGEGIVGDSDEEFVIQDSDEELELGVSAAKKRGEKKKGPKRKTRAMLEAERRGPITFASLLEMAGDADGGPAKEAEVMYTNAAVGPPQHSAARKWCSVCGFAAPYKCVRCGSRFCTRKCYAVHTETRCLKFVG</sequence>
<comment type="caution">
    <text evidence="7">The sequence shown here is derived from an EMBL/GenBank/DDBJ whole genome shotgun (WGS) entry which is preliminary data.</text>
</comment>
<dbReference type="InterPro" id="IPR039723">
    <property type="entry name" value="Vps71/ZNHIT1"/>
</dbReference>
<evidence type="ECO:0000313" key="8">
    <source>
        <dbReference type="Proteomes" id="UP001491310"/>
    </source>
</evidence>
<feature type="domain" description="HIT-type" evidence="6">
    <location>
        <begin position="140"/>
        <end position="172"/>
    </location>
</feature>
<keyword evidence="1" id="KW-0479">Metal-binding</keyword>
<evidence type="ECO:0000256" key="3">
    <source>
        <dbReference type="ARBA" id="ARBA00022833"/>
    </source>
</evidence>
<protein>
    <recommendedName>
        <fullName evidence="6">HIT-type domain-containing protein</fullName>
    </recommendedName>
</protein>
<evidence type="ECO:0000256" key="1">
    <source>
        <dbReference type="ARBA" id="ARBA00022723"/>
    </source>
</evidence>
<dbReference type="PROSITE" id="PS51083">
    <property type="entry name" value="ZF_HIT"/>
    <property type="match status" value="1"/>
</dbReference>
<gene>
    <name evidence="7" type="ORF">WJX75_008957</name>
</gene>
<keyword evidence="8" id="KW-1185">Reference proteome</keyword>
<evidence type="ECO:0000259" key="6">
    <source>
        <dbReference type="PROSITE" id="PS51083"/>
    </source>
</evidence>
<dbReference type="InterPro" id="IPR007529">
    <property type="entry name" value="Znf_HIT"/>
</dbReference>
<feature type="region of interest" description="Disordered" evidence="5">
    <location>
        <begin position="69"/>
        <end position="91"/>
    </location>
</feature>
<evidence type="ECO:0000256" key="5">
    <source>
        <dbReference type="SAM" id="MobiDB-lite"/>
    </source>
</evidence>
<keyword evidence="3" id="KW-0862">Zinc</keyword>
<evidence type="ECO:0000313" key="7">
    <source>
        <dbReference type="EMBL" id="KAK9916126.1"/>
    </source>
</evidence>
<organism evidence="7 8">
    <name type="scientific">Coccomyxa subellipsoidea</name>
    <dbReference type="NCBI Taxonomy" id="248742"/>
    <lineage>
        <taxon>Eukaryota</taxon>
        <taxon>Viridiplantae</taxon>
        <taxon>Chlorophyta</taxon>
        <taxon>core chlorophytes</taxon>
        <taxon>Trebouxiophyceae</taxon>
        <taxon>Trebouxiophyceae incertae sedis</taxon>
        <taxon>Coccomyxaceae</taxon>
        <taxon>Coccomyxa</taxon>
    </lineage>
</organism>
<evidence type="ECO:0000256" key="2">
    <source>
        <dbReference type="ARBA" id="ARBA00022771"/>
    </source>
</evidence>
<dbReference type="Proteomes" id="UP001491310">
    <property type="component" value="Unassembled WGS sequence"/>
</dbReference>
<proteinExistence type="predicted"/>
<dbReference type="Pfam" id="PF04438">
    <property type="entry name" value="zf-HIT"/>
    <property type="match status" value="1"/>
</dbReference>
<dbReference type="CDD" id="cd21437">
    <property type="entry name" value="zf-HIT_ZNHIT1_like"/>
    <property type="match status" value="1"/>
</dbReference>
<keyword evidence="2 4" id="KW-0863">Zinc-finger</keyword>
<dbReference type="EMBL" id="JALJOT010000004">
    <property type="protein sequence ID" value="KAK9916126.1"/>
    <property type="molecule type" value="Genomic_DNA"/>
</dbReference>
<reference evidence="7 8" key="1">
    <citation type="journal article" date="2024" name="Nat. Commun.">
        <title>Phylogenomics reveals the evolutionary origins of lichenization in chlorophyte algae.</title>
        <authorList>
            <person name="Puginier C."/>
            <person name="Libourel C."/>
            <person name="Otte J."/>
            <person name="Skaloud P."/>
            <person name="Haon M."/>
            <person name="Grisel S."/>
            <person name="Petersen M."/>
            <person name="Berrin J.G."/>
            <person name="Delaux P.M."/>
            <person name="Dal Grande F."/>
            <person name="Keller J."/>
        </authorList>
    </citation>
    <scope>NUCLEOTIDE SEQUENCE [LARGE SCALE GENOMIC DNA]</scope>
    <source>
        <strain evidence="7 8">SAG 216-7</strain>
    </source>
</reference>
<dbReference type="PANTHER" id="PTHR13093">
    <property type="entry name" value="ZINC FINGER HIT DOMAIN CONTAINING PROTEIN 1"/>
    <property type="match status" value="1"/>
</dbReference>
<feature type="compositionally biased region" description="Basic residues" evidence="5">
    <location>
        <begin position="73"/>
        <end position="88"/>
    </location>
</feature>
<name>A0ABR2YWR5_9CHLO</name>